<keyword evidence="11" id="KW-1185">Reference proteome</keyword>
<evidence type="ECO:0000313" key="10">
    <source>
        <dbReference type="EMBL" id="KAL0199759.1"/>
    </source>
</evidence>
<dbReference type="Proteomes" id="UP001529510">
    <property type="component" value="Unassembled WGS sequence"/>
</dbReference>
<evidence type="ECO:0000313" key="11">
    <source>
        <dbReference type="Proteomes" id="UP001529510"/>
    </source>
</evidence>
<dbReference type="AlphaFoldDB" id="A0ABD0RMK4"/>
<dbReference type="PRINTS" id="PR00237">
    <property type="entry name" value="GPCRRHODOPSN"/>
</dbReference>
<organism evidence="10 11">
    <name type="scientific">Cirrhinus mrigala</name>
    <name type="common">Mrigala</name>
    <dbReference type="NCBI Taxonomy" id="683832"/>
    <lineage>
        <taxon>Eukaryota</taxon>
        <taxon>Metazoa</taxon>
        <taxon>Chordata</taxon>
        <taxon>Craniata</taxon>
        <taxon>Vertebrata</taxon>
        <taxon>Euteleostomi</taxon>
        <taxon>Actinopterygii</taxon>
        <taxon>Neopterygii</taxon>
        <taxon>Teleostei</taxon>
        <taxon>Ostariophysi</taxon>
        <taxon>Cypriniformes</taxon>
        <taxon>Cyprinidae</taxon>
        <taxon>Labeoninae</taxon>
        <taxon>Labeonini</taxon>
        <taxon>Cirrhinus</taxon>
    </lineage>
</organism>
<keyword evidence="3 8" id="KW-1133">Transmembrane helix</keyword>
<accession>A0ABD0RMK4</accession>
<evidence type="ECO:0000256" key="8">
    <source>
        <dbReference type="SAM" id="Phobius"/>
    </source>
</evidence>
<proteinExistence type="predicted"/>
<dbReference type="InterPro" id="IPR017452">
    <property type="entry name" value="GPCR_Rhodpsn_7TM"/>
</dbReference>
<keyword evidence="7" id="KW-0807">Transducer</keyword>
<name>A0ABD0RMK4_CIRMR</name>
<keyword evidence="4" id="KW-0297">G-protein coupled receptor</keyword>
<comment type="subcellular location">
    <subcellularLocation>
        <location evidence="1">Membrane</location>
        <topology evidence="1">Multi-pass membrane protein</topology>
    </subcellularLocation>
</comment>
<gene>
    <name evidence="10" type="ORF">M9458_002946</name>
</gene>
<dbReference type="PANTHER" id="PTHR24240">
    <property type="entry name" value="OPSIN"/>
    <property type="match status" value="1"/>
</dbReference>
<evidence type="ECO:0000259" key="9">
    <source>
        <dbReference type="PROSITE" id="PS50262"/>
    </source>
</evidence>
<keyword evidence="6" id="KW-0675">Receptor</keyword>
<feature type="non-terminal residue" evidence="10">
    <location>
        <position position="1"/>
    </location>
</feature>
<keyword evidence="5 8" id="KW-0472">Membrane</keyword>
<protein>
    <recommendedName>
        <fullName evidence="9">G-protein coupled receptors family 1 profile domain-containing protein</fullName>
    </recommendedName>
</protein>
<dbReference type="PROSITE" id="PS50262">
    <property type="entry name" value="G_PROTEIN_RECEP_F1_2"/>
    <property type="match status" value="1"/>
</dbReference>
<dbReference type="GO" id="GO:0004930">
    <property type="term" value="F:G protein-coupled receptor activity"/>
    <property type="evidence" value="ECO:0007669"/>
    <property type="project" value="UniProtKB-KW"/>
</dbReference>
<evidence type="ECO:0000256" key="7">
    <source>
        <dbReference type="ARBA" id="ARBA00023224"/>
    </source>
</evidence>
<evidence type="ECO:0000256" key="4">
    <source>
        <dbReference type="ARBA" id="ARBA00023040"/>
    </source>
</evidence>
<comment type="caution">
    <text evidence="10">The sequence shown here is derived from an EMBL/GenBank/DDBJ whole genome shotgun (WGS) entry which is preliminary data.</text>
</comment>
<evidence type="ECO:0000256" key="2">
    <source>
        <dbReference type="ARBA" id="ARBA00022692"/>
    </source>
</evidence>
<dbReference type="InterPro" id="IPR000276">
    <property type="entry name" value="GPCR_Rhodpsn"/>
</dbReference>
<dbReference type="Pfam" id="PF00001">
    <property type="entry name" value="7tm_1"/>
    <property type="match status" value="1"/>
</dbReference>
<reference evidence="10 11" key="1">
    <citation type="submission" date="2024-05" db="EMBL/GenBank/DDBJ databases">
        <title>Genome sequencing and assembly of Indian major carp, Cirrhinus mrigala (Hamilton, 1822).</title>
        <authorList>
            <person name="Mohindra V."/>
            <person name="Chowdhury L.M."/>
            <person name="Lal K."/>
            <person name="Jena J.K."/>
        </authorList>
    </citation>
    <scope>NUCLEOTIDE SEQUENCE [LARGE SCALE GENOMIC DNA]</scope>
    <source>
        <strain evidence="10">CM1030</strain>
        <tissue evidence="10">Blood</tissue>
    </source>
</reference>
<evidence type="ECO:0000256" key="1">
    <source>
        <dbReference type="ARBA" id="ARBA00004141"/>
    </source>
</evidence>
<dbReference type="EMBL" id="JAMKFB020000002">
    <property type="protein sequence ID" value="KAL0199759.1"/>
    <property type="molecule type" value="Genomic_DNA"/>
</dbReference>
<dbReference type="InterPro" id="IPR050125">
    <property type="entry name" value="GPCR_opsins"/>
</dbReference>
<feature type="transmembrane region" description="Helical" evidence="8">
    <location>
        <begin position="22"/>
        <end position="46"/>
    </location>
</feature>
<sequence>RANSALCFSAVEEHLEAPTGHLLVAVTLGFIGTFGILNNLLVLVLFCRYKVLRSPINFLLVNICLSDLLVCVLGTPAMANRRQWMCVVRLCQLVVR</sequence>
<feature type="transmembrane region" description="Helical" evidence="8">
    <location>
        <begin position="58"/>
        <end position="79"/>
    </location>
</feature>
<dbReference type="Gene3D" id="1.20.1070.10">
    <property type="entry name" value="Rhodopsin 7-helix transmembrane proteins"/>
    <property type="match status" value="1"/>
</dbReference>
<evidence type="ECO:0000256" key="5">
    <source>
        <dbReference type="ARBA" id="ARBA00023136"/>
    </source>
</evidence>
<dbReference type="GO" id="GO:0016020">
    <property type="term" value="C:membrane"/>
    <property type="evidence" value="ECO:0007669"/>
    <property type="project" value="UniProtKB-SubCell"/>
</dbReference>
<evidence type="ECO:0000256" key="3">
    <source>
        <dbReference type="ARBA" id="ARBA00022989"/>
    </source>
</evidence>
<dbReference type="SUPFAM" id="SSF81321">
    <property type="entry name" value="Family A G protein-coupled receptor-like"/>
    <property type="match status" value="1"/>
</dbReference>
<keyword evidence="2 8" id="KW-0812">Transmembrane</keyword>
<evidence type="ECO:0000256" key="6">
    <source>
        <dbReference type="ARBA" id="ARBA00023170"/>
    </source>
</evidence>
<feature type="domain" description="G-protein coupled receptors family 1 profile" evidence="9">
    <location>
        <begin position="38"/>
        <end position="96"/>
    </location>
</feature>